<name>A0A941EPD1_9ACTN</name>
<dbReference type="GO" id="GO:1904680">
    <property type="term" value="F:peptide transmembrane transporter activity"/>
    <property type="evidence" value="ECO:0007669"/>
    <property type="project" value="TreeGrafter"/>
</dbReference>
<evidence type="ECO:0000259" key="2">
    <source>
        <dbReference type="Pfam" id="PF00496"/>
    </source>
</evidence>
<dbReference type="InterPro" id="IPR006311">
    <property type="entry name" value="TAT_signal"/>
</dbReference>
<dbReference type="RefSeq" id="WP_212529446.1">
    <property type="nucleotide sequence ID" value="NZ_JAGSOG010000076.1"/>
</dbReference>
<dbReference type="Gene3D" id="3.40.190.10">
    <property type="entry name" value="Periplasmic binding protein-like II"/>
    <property type="match status" value="1"/>
</dbReference>
<proteinExistence type="predicted"/>
<feature type="chain" id="PRO_5036934005" evidence="1">
    <location>
        <begin position="30"/>
        <end position="611"/>
    </location>
</feature>
<dbReference type="GO" id="GO:0043190">
    <property type="term" value="C:ATP-binding cassette (ABC) transporter complex"/>
    <property type="evidence" value="ECO:0007669"/>
    <property type="project" value="InterPro"/>
</dbReference>
<accession>A0A941EPD1</accession>
<feature type="signal peptide" evidence="1">
    <location>
        <begin position="1"/>
        <end position="29"/>
    </location>
</feature>
<dbReference type="PROSITE" id="PS51257">
    <property type="entry name" value="PROKAR_LIPOPROTEIN"/>
    <property type="match status" value="1"/>
</dbReference>
<dbReference type="SUPFAM" id="SSF53850">
    <property type="entry name" value="Periplasmic binding protein-like II"/>
    <property type="match status" value="1"/>
</dbReference>
<dbReference type="InterPro" id="IPR000914">
    <property type="entry name" value="SBP_5_dom"/>
</dbReference>
<dbReference type="PIRSF" id="PIRSF002741">
    <property type="entry name" value="MppA"/>
    <property type="match status" value="1"/>
</dbReference>
<evidence type="ECO:0000256" key="1">
    <source>
        <dbReference type="SAM" id="SignalP"/>
    </source>
</evidence>
<dbReference type="Gene3D" id="3.10.105.10">
    <property type="entry name" value="Dipeptide-binding Protein, Domain 3"/>
    <property type="match status" value="1"/>
</dbReference>
<dbReference type="Pfam" id="PF00496">
    <property type="entry name" value="SBP_bac_5"/>
    <property type="match status" value="1"/>
</dbReference>
<protein>
    <submittedName>
        <fullName evidence="3">ABC transporter family substrate-binding protein</fullName>
    </submittedName>
</protein>
<dbReference type="InterPro" id="IPR039424">
    <property type="entry name" value="SBP_5"/>
</dbReference>
<organism evidence="3 4">
    <name type="scientific">Actinospica durhamensis</name>
    <dbReference type="NCBI Taxonomy" id="1508375"/>
    <lineage>
        <taxon>Bacteria</taxon>
        <taxon>Bacillati</taxon>
        <taxon>Actinomycetota</taxon>
        <taxon>Actinomycetes</taxon>
        <taxon>Catenulisporales</taxon>
        <taxon>Actinospicaceae</taxon>
        <taxon>Actinospica</taxon>
    </lineage>
</organism>
<keyword evidence="4" id="KW-1185">Reference proteome</keyword>
<dbReference type="PANTHER" id="PTHR30290:SF65">
    <property type="entry name" value="MONOACYL PHOSPHATIDYLINOSITOL TETRAMANNOSIDE-BINDING PROTEIN LPQW-RELATED"/>
    <property type="match status" value="1"/>
</dbReference>
<dbReference type="AlphaFoldDB" id="A0A941EPD1"/>
<gene>
    <name evidence="3" type="ORF">KDL01_16780</name>
</gene>
<dbReference type="PROSITE" id="PS51318">
    <property type="entry name" value="TAT"/>
    <property type="match status" value="1"/>
</dbReference>
<comment type="caution">
    <text evidence="3">The sequence shown here is derived from an EMBL/GenBank/DDBJ whole genome shotgun (WGS) entry which is preliminary data.</text>
</comment>
<evidence type="ECO:0000313" key="4">
    <source>
        <dbReference type="Proteomes" id="UP000675781"/>
    </source>
</evidence>
<dbReference type="PANTHER" id="PTHR30290">
    <property type="entry name" value="PERIPLASMIC BINDING COMPONENT OF ABC TRANSPORTER"/>
    <property type="match status" value="1"/>
</dbReference>
<dbReference type="EMBL" id="JAGSOG010000076">
    <property type="protein sequence ID" value="MBR7834931.1"/>
    <property type="molecule type" value="Genomic_DNA"/>
</dbReference>
<sequence length="611" mass="65289">MSGIRRRRLAAGMAVLGALALAATACSSAAKTATPVTKSTAGLNTINSGTPKKGGSITVGIEKAITNWNSLDANGNTEDFIYAENGFYAAPGSPYVPNPDGSVSLNTNLLTSATLSSTSPQTVVYQINPKAVWNDGTPITAQDFIYNWLTQAGVDPNISAASTSGYMDMASVVGSGANDQTVTVTWKTGKVDPDWKGLFDLLPAHLAAQHGYNTSLTLAQLTAETKGDKGLEASWTWFDNTVPTWSDGPYEVQSASSDGTKVVEVPNPKWYGATGPYLDKITFVTISDSTQEVPALQNGEVNIIIPQPSQDIVTGVKAIGSKVKYQVDAGLTFEHFDFNMQNTFLGGKTEAAQEDPVKLALRQAMFTATNRTAIIARTQGLVDPTAKPLNSRMFVPSQSQYADNVSSYDLGNGDIAKATQLLKTAGYTNIGPGEHLTTPSGQVVPTFLMRYTEGNTERATECQIFAEEMAQLGISIKVESTDDLGATLTQADANHTYDIIVFAWVDTPFWDTGNAPLYESNPGTTVTGGNYGFYTNSQVDSLLQQATDTTNLTLAASLENQADKIVSQDSYTLPLFQKDTMVAFDSDLVNVRDNLTSAGPSYNIQDWGFAQ</sequence>
<reference evidence="3" key="1">
    <citation type="submission" date="2021-04" db="EMBL/GenBank/DDBJ databases">
        <title>Genome based classification of Actinospica acidithermotolerans sp. nov., an actinobacterium isolated from an Indonesian hot spring.</title>
        <authorList>
            <person name="Kusuma A.B."/>
            <person name="Putra K.E."/>
            <person name="Nafisah S."/>
            <person name="Loh J."/>
            <person name="Nouioui I."/>
            <person name="Goodfellow M."/>
        </authorList>
    </citation>
    <scope>NUCLEOTIDE SEQUENCE</scope>
    <source>
        <strain evidence="3">CSCA 57</strain>
    </source>
</reference>
<dbReference type="Proteomes" id="UP000675781">
    <property type="component" value="Unassembled WGS sequence"/>
</dbReference>
<dbReference type="GO" id="GO:0042597">
    <property type="term" value="C:periplasmic space"/>
    <property type="evidence" value="ECO:0007669"/>
    <property type="project" value="UniProtKB-ARBA"/>
</dbReference>
<dbReference type="InterPro" id="IPR030678">
    <property type="entry name" value="Peptide/Ni-bd"/>
</dbReference>
<dbReference type="CDD" id="cd08501">
    <property type="entry name" value="PBP2_Lpqw"/>
    <property type="match status" value="1"/>
</dbReference>
<evidence type="ECO:0000313" key="3">
    <source>
        <dbReference type="EMBL" id="MBR7834931.1"/>
    </source>
</evidence>
<dbReference type="Gene3D" id="3.90.76.10">
    <property type="entry name" value="Dipeptide-binding Protein, Domain 1"/>
    <property type="match status" value="1"/>
</dbReference>
<dbReference type="GO" id="GO:0015833">
    <property type="term" value="P:peptide transport"/>
    <property type="evidence" value="ECO:0007669"/>
    <property type="project" value="TreeGrafter"/>
</dbReference>
<feature type="domain" description="Solute-binding protein family 5" evidence="2">
    <location>
        <begin position="109"/>
        <end position="514"/>
    </location>
</feature>
<keyword evidence="1" id="KW-0732">Signal</keyword>